<dbReference type="InterPro" id="IPR003340">
    <property type="entry name" value="B3_DNA-bd"/>
</dbReference>
<dbReference type="Gene3D" id="2.40.330.10">
    <property type="entry name" value="DNA-binding pseudobarrel domain"/>
    <property type="match status" value="4"/>
</dbReference>
<dbReference type="PANTHER" id="PTHR31674">
    <property type="entry name" value="B3 DOMAIN-CONTAINING PROTEIN REM-LIKE 3-RELATED"/>
    <property type="match status" value="1"/>
</dbReference>
<dbReference type="Proteomes" id="UP000325577">
    <property type="component" value="Linkage Group LG1"/>
</dbReference>
<dbReference type="EMBL" id="CM018032">
    <property type="protein sequence ID" value="KAA8547272.1"/>
    <property type="molecule type" value="Genomic_DNA"/>
</dbReference>
<reference evidence="8 9" key="1">
    <citation type="submission" date="2019-09" db="EMBL/GenBank/DDBJ databases">
        <title>A chromosome-level genome assembly of the Chinese tupelo Nyssa sinensis.</title>
        <authorList>
            <person name="Yang X."/>
            <person name="Kang M."/>
            <person name="Yang Y."/>
            <person name="Xiong H."/>
            <person name="Wang M."/>
            <person name="Zhang Z."/>
            <person name="Wang Z."/>
            <person name="Wu H."/>
            <person name="Ma T."/>
            <person name="Liu J."/>
            <person name="Xi Z."/>
        </authorList>
    </citation>
    <scope>NUCLEOTIDE SEQUENCE [LARGE SCALE GENOMIC DNA]</scope>
    <source>
        <strain evidence="8">J267</strain>
        <tissue evidence="8">Leaf</tissue>
    </source>
</reference>
<organism evidence="8 9">
    <name type="scientific">Nyssa sinensis</name>
    <dbReference type="NCBI Taxonomy" id="561372"/>
    <lineage>
        <taxon>Eukaryota</taxon>
        <taxon>Viridiplantae</taxon>
        <taxon>Streptophyta</taxon>
        <taxon>Embryophyta</taxon>
        <taxon>Tracheophyta</taxon>
        <taxon>Spermatophyta</taxon>
        <taxon>Magnoliopsida</taxon>
        <taxon>eudicotyledons</taxon>
        <taxon>Gunneridae</taxon>
        <taxon>Pentapetalae</taxon>
        <taxon>asterids</taxon>
        <taxon>Cornales</taxon>
        <taxon>Nyssaceae</taxon>
        <taxon>Nyssa</taxon>
    </lineage>
</organism>
<evidence type="ECO:0000256" key="6">
    <source>
        <dbReference type="ARBA" id="ARBA00023242"/>
    </source>
</evidence>
<keyword evidence="3" id="KW-0805">Transcription regulation</keyword>
<evidence type="ECO:0000256" key="4">
    <source>
        <dbReference type="ARBA" id="ARBA00023125"/>
    </source>
</evidence>
<gene>
    <name evidence="8" type="ORF">F0562_003864</name>
</gene>
<evidence type="ECO:0000256" key="3">
    <source>
        <dbReference type="ARBA" id="ARBA00023015"/>
    </source>
</evidence>
<sequence length="430" mass="49417">MDRISNPGSSRRPSFFKVLMGDFSQQLRIPPAFVSHFNGVVPYYCMLWDSAKRAWHVDVQKDVAEATMTSDKPSKFQRLIHEDNECARRHVTRRTSGPSVAEVTEEDRALKEARKYMSNSKCPNFKRIMRPSYLQNGYMSFPTRFAKRHVTEGSKSVGLQIEMDRISNPGSSRRPSFFKVLMGDFSQQLRIPPAFVKHFNGVVPLKCMLWNSAKRSWHVDVEMVDKKLFFQKGWGPFVQDNSLEAGDFLLFQCTGNSQFYVEMYGKNCCEKDVTEATMTSDKPTGKFQRLIHEHDESARQRVTRRTSCSSVAEETEEDRALNEARKFMSNSKYPSFKCIMRPSYLQNGYMSVPPSFAKLHITEGTESVKLQISKKSWPVNCIIYTKNCVLTGGWTAFARKHALQLGDVCVFELIHRSDVVLKVSIFRHVN</sequence>
<proteinExistence type="predicted"/>
<dbReference type="PANTHER" id="PTHR31674:SF62">
    <property type="entry name" value="B3 DOMAIN-CONTAINING PROTEIN REM14-RELATED"/>
    <property type="match status" value="1"/>
</dbReference>
<keyword evidence="4" id="KW-0238">DNA-binding</keyword>
<keyword evidence="9" id="KW-1185">Reference proteome</keyword>
<evidence type="ECO:0000256" key="2">
    <source>
        <dbReference type="ARBA" id="ARBA00022737"/>
    </source>
</evidence>
<evidence type="ECO:0000313" key="9">
    <source>
        <dbReference type="Proteomes" id="UP000325577"/>
    </source>
</evidence>
<keyword evidence="2" id="KW-0677">Repeat</keyword>
<keyword evidence="5" id="KW-0804">Transcription</keyword>
<dbReference type="InterPro" id="IPR039218">
    <property type="entry name" value="REM_fam"/>
</dbReference>
<comment type="subcellular location">
    <subcellularLocation>
        <location evidence="1">Nucleus</location>
    </subcellularLocation>
</comment>
<feature type="domain" description="TF-B3" evidence="7">
    <location>
        <begin position="174"/>
        <end position="267"/>
    </location>
</feature>
<accession>A0A5J5C046</accession>
<feature type="domain" description="TF-B3" evidence="7">
    <location>
        <begin position="335"/>
        <end position="429"/>
    </location>
</feature>
<dbReference type="SMART" id="SM01019">
    <property type="entry name" value="B3"/>
    <property type="match status" value="2"/>
</dbReference>
<evidence type="ECO:0000256" key="5">
    <source>
        <dbReference type="ARBA" id="ARBA00023163"/>
    </source>
</evidence>
<protein>
    <recommendedName>
        <fullName evidence="7">TF-B3 domain-containing protein</fullName>
    </recommendedName>
</protein>
<dbReference type="OrthoDB" id="1143226at2759"/>
<keyword evidence="6" id="KW-0539">Nucleus</keyword>
<evidence type="ECO:0000259" key="7">
    <source>
        <dbReference type="PROSITE" id="PS50863"/>
    </source>
</evidence>
<dbReference type="InterPro" id="IPR015300">
    <property type="entry name" value="DNA-bd_pseudobarrel_sf"/>
</dbReference>
<name>A0A5J5C046_9ASTE</name>
<dbReference type="AlphaFoldDB" id="A0A5J5C046"/>
<dbReference type="Pfam" id="PF02362">
    <property type="entry name" value="B3"/>
    <property type="match status" value="2"/>
</dbReference>
<dbReference type="GO" id="GO:0003677">
    <property type="term" value="F:DNA binding"/>
    <property type="evidence" value="ECO:0007669"/>
    <property type="project" value="UniProtKB-KW"/>
</dbReference>
<dbReference type="GO" id="GO:0005634">
    <property type="term" value="C:nucleus"/>
    <property type="evidence" value="ECO:0007669"/>
    <property type="project" value="UniProtKB-SubCell"/>
</dbReference>
<dbReference type="PROSITE" id="PS50863">
    <property type="entry name" value="B3"/>
    <property type="match status" value="2"/>
</dbReference>
<dbReference type="SUPFAM" id="SSF101936">
    <property type="entry name" value="DNA-binding pseudobarrel domain"/>
    <property type="match status" value="3"/>
</dbReference>
<evidence type="ECO:0000313" key="8">
    <source>
        <dbReference type="EMBL" id="KAA8547272.1"/>
    </source>
</evidence>
<evidence type="ECO:0000256" key="1">
    <source>
        <dbReference type="ARBA" id="ARBA00004123"/>
    </source>
</evidence>
<dbReference type="CDD" id="cd10017">
    <property type="entry name" value="B3_DNA"/>
    <property type="match status" value="2"/>
</dbReference>